<dbReference type="PRINTS" id="PR00741">
    <property type="entry name" value="GLHYDRLASE29"/>
</dbReference>
<dbReference type="InterPro" id="IPR016286">
    <property type="entry name" value="FUC_metazoa-typ"/>
</dbReference>
<dbReference type="Pfam" id="PF01120">
    <property type="entry name" value="Alpha_L_fucos"/>
    <property type="match status" value="1"/>
</dbReference>
<dbReference type="InterPro" id="IPR057739">
    <property type="entry name" value="Glyco_hydro_29_N"/>
</dbReference>
<proteinExistence type="inferred from homology"/>
<protein>
    <recommendedName>
        <fullName evidence="3">alpha-L-fucosidase</fullName>
        <ecNumber evidence="3">3.2.1.51</ecNumber>
    </recommendedName>
</protein>
<dbReference type="EMBL" id="BAABHK010000027">
    <property type="protein sequence ID" value="GAA4639518.1"/>
    <property type="molecule type" value="Genomic_DNA"/>
</dbReference>
<evidence type="ECO:0000256" key="6">
    <source>
        <dbReference type="ARBA" id="ARBA00023295"/>
    </source>
</evidence>
<evidence type="ECO:0000259" key="8">
    <source>
        <dbReference type="Pfam" id="PF01120"/>
    </source>
</evidence>
<evidence type="ECO:0000313" key="9">
    <source>
        <dbReference type="EMBL" id="GAA4639518.1"/>
    </source>
</evidence>
<comment type="function">
    <text evidence="1">Alpha-L-fucosidase is responsible for hydrolyzing the alpha-1,6-linked fucose joined to the reducing-end N-acetylglucosamine of the carbohydrate moieties of glycoproteins.</text>
</comment>
<dbReference type="InterPro" id="IPR013780">
    <property type="entry name" value="Glyco_hydro_b"/>
</dbReference>
<evidence type="ECO:0000256" key="7">
    <source>
        <dbReference type="SAM" id="MobiDB-lite"/>
    </source>
</evidence>
<dbReference type="Gene3D" id="3.20.20.80">
    <property type="entry name" value="Glycosidases"/>
    <property type="match status" value="1"/>
</dbReference>
<dbReference type="EC" id="3.2.1.51" evidence="3"/>
<dbReference type="Gene3D" id="2.60.40.1180">
    <property type="entry name" value="Golgi alpha-mannosidase II"/>
    <property type="match status" value="1"/>
</dbReference>
<evidence type="ECO:0000256" key="1">
    <source>
        <dbReference type="ARBA" id="ARBA00004071"/>
    </source>
</evidence>
<accession>A0ABP8UVZ0</accession>
<dbReference type="SUPFAM" id="SSF51445">
    <property type="entry name" value="(Trans)glycosidases"/>
    <property type="match status" value="1"/>
</dbReference>
<name>A0ABP8UVZ0_9ACTN</name>
<evidence type="ECO:0000256" key="2">
    <source>
        <dbReference type="ARBA" id="ARBA00007951"/>
    </source>
</evidence>
<keyword evidence="5" id="KW-0378">Hydrolase</keyword>
<dbReference type="InterPro" id="IPR017853">
    <property type="entry name" value="GH"/>
</dbReference>
<sequence>MTDAAASRRNGRDRGTPHAGPNRRAFLGGAALAGAAALAPLRGPAALAATATGPYDPTPDSLNKHPVAPWYRDAKFGIFIHWGVYSVPAWGDTVDYHAAEWYFYAMRISAAGKDSTYQHHLSTYGPSVAYDDFIPRFSAKRYDPHAWIRLFERAGARYFVLTSKHHDGFQLFPNAVSRRNSAVLGPRRDLVGELFAAARHSRLRRGLYYSLGEFYNPALGTPPWDPYTRAPVPYTGYVPVEDYVADYEHVHLRTLIDRYDPDLLWADGQNWHEDLGAGSIFCPKDLDWRSGEVLAYYYNRAVERRRDVMVNDRFRAGHADFAVSEGDKSSYKLRSTPWEACLTMGRSWGYDTHEDPARIKSEPALVQLLVDIVAKNGNLLLNIGPRHDGTIGDWQRERLIAIGDWLRVNGSAIYGTTPWQRAQDGDVRYTVSPGAFNIIPLRWPGATLTVPGDLPIADGARMRLLGHHGGPLDWTRQDGAIVITLPSRAPGRGPDYPCVIAVD</sequence>
<keyword evidence="6" id="KW-0326">Glycosidase</keyword>
<gene>
    <name evidence="9" type="ORF">GCM10023196_101440</name>
</gene>
<dbReference type="InterPro" id="IPR006311">
    <property type="entry name" value="TAT_signal"/>
</dbReference>
<dbReference type="PROSITE" id="PS51318">
    <property type="entry name" value="TAT"/>
    <property type="match status" value="1"/>
</dbReference>
<dbReference type="RefSeq" id="WP_345443013.1">
    <property type="nucleotide sequence ID" value="NZ_BAABHK010000027.1"/>
</dbReference>
<feature type="domain" description="Glycoside hydrolase family 29 N-terminal" evidence="8">
    <location>
        <begin position="49"/>
        <end position="410"/>
    </location>
</feature>
<evidence type="ECO:0000256" key="4">
    <source>
        <dbReference type="ARBA" id="ARBA00022729"/>
    </source>
</evidence>
<keyword evidence="10" id="KW-1185">Reference proteome</keyword>
<dbReference type="Proteomes" id="UP001501442">
    <property type="component" value="Unassembled WGS sequence"/>
</dbReference>
<dbReference type="SMART" id="SM00812">
    <property type="entry name" value="Alpha_L_fucos"/>
    <property type="match status" value="1"/>
</dbReference>
<dbReference type="PANTHER" id="PTHR10030:SF37">
    <property type="entry name" value="ALPHA-L-FUCOSIDASE-RELATED"/>
    <property type="match status" value="1"/>
</dbReference>
<evidence type="ECO:0000313" key="10">
    <source>
        <dbReference type="Proteomes" id="UP001501442"/>
    </source>
</evidence>
<organism evidence="9 10">
    <name type="scientific">Actinoallomurus vinaceus</name>
    <dbReference type="NCBI Taxonomy" id="1080074"/>
    <lineage>
        <taxon>Bacteria</taxon>
        <taxon>Bacillati</taxon>
        <taxon>Actinomycetota</taxon>
        <taxon>Actinomycetes</taxon>
        <taxon>Streptosporangiales</taxon>
        <taxon>Thermomonosporaceae</taxon>
        <taxon>Actinoallomurus</taxon>
    </lineage>
</organism>
<evidence type="ECO:0000256" key="3">
    <source>
        <dbReference type="ARBA" id="ARBA00012662"/>
    </source>
</evidence>
<dbReference type="InterPro" id="IPR000933">
    <property type="entry name" value="Glyco_hydro_29"/>
</dbReference>
<comment type="similarity">
    <text evidence="2">Belongs to the glycosyl hydrolase 29 family.</text>
</comment>
<evidence type="ECO:0000256" key="5">
    <source>
        <dbReference type="ARBA" id="ARBA00022801"/>
    </source>
</evidence>
<dbReference type="PANTHER" id="PTHR10030">
    <property type="entry name" value="ALPHA-L-FUCOSIDASE"/>
    <property type="match status" value="1"/>
</dbReference>
<reference evidence="10" key="1">
    <citation type="journal article" date="2019" name="Int. J. Syst. Evol. Microbiol.">
        <title>The Global Catalogue of Microorganisms (GCM) 10K type strain sequencing project: providing services to taxonomists for standard genome sequencing and annotation.</title>
        <authorList>
            <consortium name="The Broad Institute Genomics Platform"/>
            <consortium name="The Broad Institute Genome Sequencing Center for Infectious Disease"/>
            <person name="Wu L."/>
            <person name="Ma J."/>
        </authorList>
    </citation>
    <scope>NUCLEOTIDE SEQUENCE [LARGE SCALE GENOMIC DNA]</scope>
    <source>
        <strain evidence="10">JCM 17939</strain>
    </source>
</reference>
<feature type="region of interest" description="Disordered" evidence="7">
    <location>
        <begin position="1"/>
        <end position="23"/>
    </location>
</feature>
<keyword evidence="4" id="KW-0732">Signal</keyword>
<comment type="caution">
    <text evidence="9">The sequence shown here is derived from an EMBL/GenBank/DDBJ whole genome shotgun (WGS) entry which is preliminary data.</text>
</comment>